<reference evidence="1 2" key="1">
    <citation type="submission" date="2015-01" db="EMBL/GenBank/DDBJ databases">
        <title>Evolution of Trichinella species and genotypes.</title>
        <authorList>
            <person name="Korhonen P.K."/>
            <person name="Edoardo P."/>
            <person name="Giuseppe L.R."/>
            <person name="Gasser R.B."/>
        </authorList>
    </citation>
    <scope>NUCLEOTIDE SEQUENCE [LARGE SCALE GENOMIC DNA]</scope>
    <source>
        <strain evidence="1">ISS588</strain>
    </source>
</reference>
<name>A0A0V1HHY1_TRIPS</name>
<comment type="caution">
    <text evidence="1">The sequence shown here is derived from an EMBL/GenBank/DDBJ whole genome shotgun (WGS) entry which is preliminary data.</text>
</comment>
<protein>
    <submittedName>
        <fullName evidence="1">Uncharacterized protein</fullName>
    </submittedName>
</protein>
<sequence length="85" mass="9644">MRIDDRAQLTGDDICVSSFHATECENQDLPKWRYQQRLAALAELCRLRTLFDGDPEKALVCSSVAVLSRNDHHLLRTGLRMAVSD</sequence>
<keyword evidence="2" id="KW-1185">Reference proteome</keyword>
<evidence type="ECO:0000313" key="2">
    <source>
        <dbReference type="Proteomes" id="UP000054805"/>
    </source>
</evidence>
<organism evidence="1 2">
    <name type="scientific">Trichinella pseudospiralis</name>
    <name type="common">Parasitic roundworm</name>
    <dbReference type="NCBI Taxonomy" id="6337"/>
    <lineage>
        <taxon>Eukaryota</taxon>
        <taxon>Metazoa</taxon>
        <taxon>Ecdysozoa</taxon>
        <taxon>Nematoda</taxon>
        <taxon>Enoplea</taxon>
        <taxon>Dorylaimia</taxon>
        <taxon>Trichinellida</taxon>
        <taxon>Trichinellidae</taxon>
        <taxon>Trichinella</taxon>
    </lineage>
</organism>
<gene>
    <name evidence="1" type="ORF">T4B_375</name>
</gene>
<evidence type="ECO:0000313" key="1">
    <source>
        <dbReference type="EMBL" id="KRZ10105.1"/>
    </source>
</evidence>
<dbReference type="AlphaFoldDB" id="A0A0V1HHY1"/>
<dbReference type="EMBL" id="JYDS01000370">
    <property type="protein sequence ID" value="KRZ10105.1"/>
    <property type="molecule type" value="Genomic_DNA"/>
</dbReference>
<accession>A0A0V1HHY1</accession>
<dbReference type="Proteomes" id="UP000054805">
    <property type="component" value="Unassembled WGS sequence"/>
</dbReference>
<proteinExistence type="predicted"/>